<evidence type="ECO:0008006" key="6">
    <source>
        <dbReference type="Google" id="ProtNLM"/>
    </source>
</evidence>
<gene>
    <name evidence="4" type="ORF">HKO22_09615</name>
</gene>
<dbReference type="Gene3D" id="1.10.150.130">
    <property type="match status" value="1"/>
</dbReference>
<dbReference type="SUPFAM" id="SSF56349">
    <property type="entry name" value="DNA breaking-rejoining enzymes"/>
    <property type="match status" value="1"/>
</dbReference>
<dbReference type="Pfam" id="PF14659">
    <property type="entry name" value="Phage_int_SAM_3"/>
    <property type="match status" value="1"/>
</dbReference>
<organism evidence="4 5">
    <name type="scientific">Peptoniphilus faecalis</name>
    <dbReference type="NCBI Taxonomy" id="2731255"/>
    <lineage>
        <taxon>Bacteria</taxon>
        <taxon>Bacillati</taxon>
        <taxon>Bacillota</taxon>
        <taxon>Tissierellia</taxon>
        <taxon>Tissierellales</taxon>
        <taxon>Peptoniphilaceae</taxon>
        <taxon>Peptoniphilus</taxon>
    </lineage>
</organism>
<keyword evidence="1" id="KW-0238">DNA-binding</keyword>
<reference evidence="4" key="1">
    <citation type="submission" date="2020-04" db="EMBL/GenBank/DDBJ databases">
        <title>Peptoniphilus sp. nov. isolated from swine feces.</title>
        <authorList>
            <person name="Ryu S.W."/>
        </authorList>
    </citation>
    <scope>NUCLEOTIDE SEQUENCE [LARGE SCALE GENOMIC DNA]</scope>
    <source>
        <strain evidence="4">AGMB00490</strain>
    </source>
</reference>
<feature type="domain" description="AP2-like integrase N-terminal" evidence="2">
    <location>
        <begin position="12"/>
        <end position="54"/>
    </location>
</feature>
<feature type="domain" description="Integrase SAM-like N-terminal" evidence="3">
    <location>
        <begin position="59"/>
        <end position="115"/>
    </location>
</feature>
<evidence type="ECO:0000259" key="2">
    <source>
        <dbReference type="Pfam" id="PF14657"/>
    </source>
</evidence>
<sequence>MTSKRMKNDPNRWYCSFRYVNLDGETKQKKKEGFSTKKEADEYKRNFLNNIKFNPEMNFKSFYKMYLEDMKPRIKEHTLASKEYIIENKILPYFKDMKISEIGSIEIQRWQNSLLQAKNPKLINPMHLLI</sequence>
<dbReference type="GO" id="GO:0015074">
    <property type="term" value="P:DNA integration"/>
    <property type="evidence" value="ECO:0007669"/>
    <property type="project" value="InterPro"/>
</dbReference>
<evidence type="ECO:0000259" key="3">
    <source>
        <dbReference type="Pfam" id="PF14659"/>
    </source>
</evidence>
<proteinExistence type="predicted"/>
<dbReference type="EMBL" id="JABDSR010000018">
    <property type="protein sequence ID" value="NMW85979.1"/>
    <property type="molecule type" value="Genomic_DNA"/>
</dbReference>
<comment type="caution">
    <text evidence="4">The sequence shown here is derived from an EMBL/GenBank/DDBJ whole genome shotgun (WGS) entry which is preliminary data.</text>
</comment>
<dbReference type="Pfam" id="PF14657">
    <property type="entry name" value="Arm-DNA-bind_4"/>
    <property type="match status" value="1"/>
</dbReference>
<keyword evidence="5" id="KW-1185">Reference proteome</keyword>
<dbReference type="AlphaFoldDB" id="A0A848RKL9"/>
<dbReference type="GO" id="GO:0003677">
    <property type="term" value="F:DNA binding"/>
    <property type="evidence" value="ECO:0007669"/>
    <property type="project" value="UniProtKB-KW"/>
</dbReference>
<dbReference type="RefSeq" id="WP_169970295.1">
    <property type="nucleotide sequence ID" value="NZ_JABDSR010000018.1"/>
</dbReference>
<dbReference type="InterPro" id="IPR028259">
    <property type="entry name" value="AP2-like_int_N"/>
</dbReference>
<dbReference type="InterPro" id="IPR004107">
    <property type="entry name" value="Integrase_SAM-like_N"/>
</dbReference>
<dbReference type="Proteomes" id="UP000568273">
    <property type="component" value="Unassembled WGS sequence"/>
</dbReference>
<name>A0A848RKL9_9FIRM</name>
<evidence type="ECO:0000313" key="5">
    <source>
        <dbReference type="Proteomes" id="UP000568273"/>
    </source>
</evidence>
<dbReference type="InterPro" id="IPR011010">
    <property type="entry name" value="DNA_brk_join_enz"/>
</dbReference>
<accession>A0A848RKL9</accession>
<evidence type="ECO:0000313" key="4">
    <source>
        <dbReference type="EMBL" id="NMW85979.1"/>
    </source>
</evidence>
<evidence type="ECO:0000256" key="1">
    <source>
        <dbReference type="ARBA" id="ARBA00023125"/>
    </source>
</evidence>
<protein>
    <recommendedName>
        <fullName evidence="6">Core-binding (CB) domain-containing protein</fullName>
    </recommendedName>
</protein>
<dbReference type="InterPro" id="IPR010998">
    <property type="entry name" value="Integrase_recombinase_N"/>
</dbReference>